<keyword evidence="3" id="KW-1133">Transmembrane helix</keyword>
<comment type="caution">
    <text evidence="4">The sequence shown here is derived from an EMBL/GenBank/DDBJ whole genome shotgun (WGS) entry which is preliminary data.</text>
</comment>
<evidence type="ECO:0000256" key="2">
    <source>
        <dbReference type="SAM" id="MobiDB-lite"/>
    </source>
</evidence>
<evidence type="ECO:0000256" key="3">
    <source>
        <dbReference type="SAM" id="Phobius"/>
    </source>
</evidence>
<sequence length="330" mass="35786">MDTNKTLRPVIDPELPPDVREALLSSPASLRPASAEAPPPPRAGGLTSEDAVRAVPVAAVCGFLPVVAAPVLLRTALRPAFAWTVGAAAQLALAAAWWSSGFWTFLLAGTGLQVLCYPAILYFAGREDEPAELARVHHGRYYLDGDFANSGMRNWFGLSLRRLMERTQVAVAVVLESDVHTADLLDDAAHTVTLPRQEWEIAQTLAELTRIGRQLKAAVSTGGAGPRLLDAVRPQQEALKESVAALTRRVEALERYADQIRAADGAYREWRALQALAEIDTDTREVLARTVRDELAVDEIGDLEDQSGLAALRESLRKAREAGSLLTEQV</sequence>
<dbReference type="EMBL" id="JBHSIT010000001">
    <property type="protein sequence ID" value="MFC4906134.1"/>
    <property type="molecule type" value="Genomic_DNA"/>
</dbReference>
<reference evidence="5" key="1">
    <citation type="journal article" date="2019" name="Int. J. Syst. Evol. Microbiol.">
        <title>The Global Catalogue of Microorganisms (GCM) 10K type strain sequencing project: providing services to taxonomists for standard genome sequencing and annotation.</title>
        <authorList>
            <consortium name="The Broad Institute Genomics Platform"/>
            <consortium name="The Broad Institute Genome Sequencing Center for Infectious Disease"/>
            <person name="Wu L."/>
            <person name="Ma J."/>
        </authorList>
    </citation>
    <scope>NUCLEOTIDE SEQUENCE [LARGE SCALE GENOMIC DNA]</scope>
    <source>
        <strain evidence="5">KLKA75</strain>
    </source>
</reference>
<keyword evidence="1" id="KW-0175">Coiled coil</keyword>
<feature type="transmembrane region" description="Helical" evidence="3">
    <location>
        <begin position="80"/>
        <end position="99"/>
    </location>
</feature>
<feature type="transmembrane region" description="Helical" evidence="3">
    <location>
        <begin position="54"/>
        <end position="73"/>
    </location>
</feature>
<keyword evidence="5" id="KW-1185">Reference proteome</keyword>
<gene>
    <name evidence="4" type="ORF">ACFPCY_02270</name>
</gene>
<keyword evidence="3" id="KW-0472">Membrane</keyword>
<evidence type="ECO:0000256" key="1">
    <source>
        <dbReference type="SAM" id="Coils"/>
    </source>
</evidence>
<feature type="transmembrane region" description="Helical" evidence="3">
    <location>
        <begin position="105"/>
        <end position="125"/>
    </location>
</feature>
<protein>
    <submittedName>
        <fullName evidence="4">Uncharacterized protein</fullName>
    </submittedName>
</protein>
<accession>A0ABV9TR96</accession>
<feature type="coiled-coil region" evidence="1">
    <location>
        <begin position="236"/>
        <end position="263"/>
    </location>
</feature>
<proteinExistence type="predicted"/>
<evidence type="ECO:0000313" key="5">
    <source>
        <dbReference type="Proteomes" id="UP001595872"/>
    </source>
</evidence>
<name>A0ABV9TR96_9ACTN</name>
<dbReference type="RefSeq" id="WP_378251852.1">
    <property type="nucleotide sequence ID" value="NZ_JBHSIT010000001.1"/>
</dbReference>
<keyword evidence="3" id="KW-0812">Transmembrane</keyword>
<feature type="region of interest" description="Disordered" evidence="2">
    <location>
        <begin position="27"/>
        <end position="47"/>
    </location>
</feature>
<dbReference type="Proteomes" id="UP001595872">
    <property type="component" value="Unassembled WGS sequence"/>
</dbReference>
<organism evidence="4 5">
    <name type="scientific">Actinomadura gamaensis</name>
    <dbReference type="NCBI Taxonomy" id="1763541"/>
    <lineage>
        <taxon>Bacteria</taxon>
        <taxon>Bacillati</taxon>
        <taxon>Actinomycetota</taxon>
        <taxon>Actinomycetes</taxon>
        <taxon>Streptosporangiales</taxon>
        <taxon>Thermomonosporaceae</taxon>
        <taxon>Actinomadura</taxon>
    </lineage>
</organism>
<feature type="compositionally biased region" description="Low complexity" evidence="2">
    <location>
        <begin position="27"/>
        <end position="36"/>
    </location>
</feature>
<evidence type="ECO:0000313" key="4">
    <source>
        <dbReference type="EMBL" id="MFC4906134.1"/>
    </source>
</evidence>